<dbReference type="NCBIfam" id="TIGR01509">
    <property type="entry name" value="HAD-SF-IA-v3"/>
    <property type="match status" value="1"/>
</dbReference>
<proteinExistence type="predicted"/>
<dbReference type="SFLD" id="SFLDG01129">
    <property type="entry name" value="C1.5:_HAD__Beta-PGM__Phosphata"/>
    <property type="match status" value="1"/>
</dbReference>
<gene>
    <name evidence="1" type="ORF">M0813_25030</name>
</gene>
<dbReference type="Pfam" id="PF13419">
    <property type="entry name" value="HAD_2"/>
    <property type="match status" value="1"/>
</dbReference>
<dbReference type="SUPFAM" id="SSF56784">
    <property type="entry name" value="HAD-like"/>
    <property type="match status" value="1"/>
</dbReference>
<dbReference type="InterPro" id="IPR036412">
    <property type="entry name" value="HAD-like_sf"/>
</dbReference>
<organism evidence="1 2">
    <name type="scientific">Anaeramoeba flamelloides</name>
    <dbReference type="NCBI Taxonomy" id="1746091"/>
    <lineage>
        <taxon>Eukaryota</taxon>
        <taxon>Metamonada</taxon>
        <taxon>Anaeramoebidae</taxon>
        <taxon>Anaeramoeba</taxon>
    </lineage>
</organism>
<dbReference type="Gene3D" id="3.40.50.1000">
    <property type="entry name" value="HAD superfamily/HAD-like"/>
    <property type="match status" value="1"/>
</dbReference>
<reference evidence="1" key="1">
    <citation type="submission" date="2022-08" db="EMBL/GenBank/DDBJ databases">
        <title>Novel sulfate-reducing endosymbionts in the free-living metamonad Anaeramoeba.</title>
        <authorList>
            <person name="Jerlstrom-Hultqvist J."/>
            <person name="Cepicka I."/>
            <person name="Gallot-Lavallee L."/>
            <person name="Salas-Leiva D."/>
            <person name="Curtis B.A."/>
            <person name="Zahonova K."/>
            <person name="Pipaliya S."/>
            <person name="Dacks J."/>
            <person name="Roger A.J."/>
        </authorList>
    </citation>
    <scope>NUCLEOTIDE SEQUENCE</scope>
    <source>
        <strain evidence="1">Schooner1</strain>
    </source>
</reference>
<accession>A0ABQ8Y5X3</accession>
<name>A0ABQ8Y5X3_9EUKA</name>
<dbReference type="Proteomes" id="UP001150062">
    <property type="component" value="Unassembled WGS sequence"/>
</dbReference>
<dbReference type="InterPro" id="IPR023198">
    <property type="entry name" value="PGP-like_dom2"/>
</dbReference>
<dbReference type="PRINTS" id="PR00413">
    <property type="entry name" value="HADHALOGNASE"/>
</dbReference>
<dbReference type="InterPro" id="IPR023214">
    <property type="entry name" value="HAD_sf"/>
</dbReference>
<dbReference type="PANTHER" id="PTHR18901">
    <property type="entry name" value="2-DEOXYGLUCOSE-6-PHOSPHATE PHOSPHATASE 2"/>
    <property type="match status" value="1"/>
</dbReference>
<keyword evidence="2" id="KW-1185">Reference proteome</keyword>
<evidence type="ECO:0000313" key="2">
    <source>
        <dbReference type="Proteomes" id="UP001150062"/>
    </source>
</evidence>
<dbReference type="SFLD" id="SFLDS00003">
    <property type="entry name" value="Haloacid_Dehalogenase"/>
    <property type="match status" value="1"/>
</dbReference>
<dbReference type="InterPro" id="IPR006439">
    <property type="entry name" value="HAD-SF_hydro_IA"/>
</dbReference>
<evidence type="ECO:0000313" key="1">
    <source>
        <dbReference type="EMBL" id="KAJ6239568.1"/>
    </source>
</evidence>
<sequence length="233" mass="26125">MSKTLNTSPIKGIIFDVDGLLLDTDKTYVKCFQEIVNEYLPKKKPVISENILANMMGRNLLQSVQLIIDEYSVPIEGQEFVDIVNQRVPPLLPNCNEKKGALKLINYLHKNNIPSALASGDELPNTLVKLENKPWKSYYPKNQIMTGDQVTKGKPDPEIFLKAAESIGIKPENCIVFEDALMGVKAGISAGMHVVWVPEYHMELEELPKATQILDSLAEFNPQLFGLPKFDEN</sequence>
<dbReference type="PANTHER" id="PTHR18901:SF38">
    <property type="entry name" value="PSEUDOURIDINE-5'-PHOSPHATASE"/>
    <property type="match status" value="1"/>
</dbReference>
<dbReference type="EMBL" id="JAOAOG010000221">
    <property type="protein sequence ID" value="KAJ6239568.1"/>
    <property type="molecule type" value="Genomic_DNA"/>
</dbReference>
<dbReference type="Gene3D" id="1.10.150.240">
    <property type="entry name" value="Putative phosphatase, domain 2"/>
    <property type="match status" value="1"/>
</dbReference>
<dbReference type="InterPro" id="IPR041492">
    <property type="entry name" value="HAD_2"/>
</dbReference>
<protein>
    <submittedName>
        <fullName evidence="1">2-deoxyglucose-6-phosphate phosphatase 2</fullName>
    </submittedName>
</protein>
<comment type="caution">
    <text evidence="1">The sequence shown here is derived from an EMBL/GenBank/DDBJ whole genome shotgun (WGS) entry which is preliminary data.</text>
</comment>